<dbReference type="InterPro" id="IPR051922">
    <property type="entry name" value="Bact_Sporulation_Assoc"/>
</dbReference>
<dbReference type="EMBL" id="JAHLQF010000004">
    <property type="protein sequence ID" value="MBU5485778.1"/>
    <property type="molecule type" value="Genomic_DNA"/>
</dbReference>
<name>A0ABS6EKN7_9CLOT</name>
<proteinExistence type="predicted"/>
<feature type="compositionally biased region" description="Gly residues" evidence="1">
    <location>
        <begin position="587"/>
        <end position="598"/>
    </location>
</feature>
<feature type="region of interest" description="Disordered" evidence="1">
    <location>
        <begin position="574"/>
        <end position="602"/>
    </location>
</feature>
<dbReference type="PANTHER" id="PTHR30032">
    <property type="entry name" value="N-ACETYLMURAMOYL-L-ALANINE AMIDASE-RELATED"/>
    <property type="match status" value="1"/>
</dbReference>
<organism evidence="3 4">
    <name type="scientific">Clostridium mobile</name>
    <dbReference type="NCBI Taxonomy" id="2841512"/>
    <lineage>
        <taxon>Bacteria</taxon>
        <taxon>Bacillati</taxon>
        <taxon>Bacillota</taxon>
        <taxon>Clostridia</taxon>
        <taxon>Eubacteriales</taxon>
        <taxon>Clostridiaceae</taxon>
        <taxon>Clostridium</taxon>
    </lineage>
</organism>
<keyword evidence="2" id="KW-0732">Signal</keyword>
<evidence type="ECO:0000313" key="3">
    <source>
        <dbReference type="EMBL" id="MBU5485778.1"/>
    </source>
</evidence>
<evidence type="ECO:0000256" key="1">
    <source>
        <dbReference type="SAM" id="MobiDB-lite"/>
    </source>
</evidence>
<accession>A0ABS6EKN7</accession>
<evidence type="ECO:0000313" key="4">
    <source>
        <dbReference type="Proteomes" id="UP000726170"/>
    </source>
</evidence>
<dbReference type="RefSeq" id="WP_216440364.1">
    <property type="nucleotide sequence ID" value="NZ_JAHLQF010000004.1"/>
</dbReference>
<comment type="caution">
    <text evidence="3">The sequence shown here is derived from an EMBL/GenBank/DDBJ whole genome shotgun (WGS) entry which is preliminary data.</text>
</comment>
<feature type="signal peptide" evidence="2">
    <location>
        <begin position="1"/>
        <end position="30"/>
    </location>
</feature>
<sequence>MHKSNKKILSICTMASVLLTSSLTTVKVSAANPPENPRLWGSDRYETALKISKEGWTSSEYVVVASGEGYADALSAAPLAKANNAPIILTQRDKISEDTLKELKRLGAKHVYIVGGHASVSKEVEGKIKALGTSIERLDGKDRYETSVKIAKKLGNVNEAIVASGEGYADALSAAPVAAIKGVPVLLTKVKELPGATKEYLKSSGITTTYVIGGTASVNDGVMKILPNAKRVHGQDRFQTNAAVLKAFATEFDFANAYMALASGATGNEFADALAGSALAAKKDAPVILTGKTLSDSTKEVAREKLSPTSTVTILGGAKNVADSVVDSIKITAEAMDKEGATFEKDVNGNAVITAKNITVKSSTIKGDLYVEGTKANLSNLKVEGTVYINPGKDGETNLDGVQADSIVVLSGAEGTVRLKNVKTDRLNIISRTNTRVLAESGTEIKSTSALSSIILEGAGGSFGNINIPKTVLDKTVELRGTISKPVVVEGNVTLKGSGSLSKVEIRSGAEDVVNLQGSLGTVEVYTAADIKVAAGATGTIKAMNDTAKNSAKIYVPSGTSIKVEGFNEANVTGPGAADAIKPSTSTGGGSSSSGGGSTKPTEKKVYDLVFSNGAKFRLGKEDDTIKSVYNNKRTALKDAEVQNKIITENIVMELDKVKKATVGEEKQNIVEYVIKSLRNNNPTSQLATDLEAVKGDDKDGKDLAKVVLNYVADKDFKTLYEMLEGRFNKIPSDGEIKIPAIAISENNTIEKITVTLDATSEKPVIFTKTVNGGAFSIKKSTLEFVRDEFKITESTTLEDLRKIDVKVEATTKKGATYSITVNGGKITIDYNGRPYTIELKVAE</sequence>
<dbReference type="PANTHER" id="PTHR30032:SF8">
    <property type="entry name" value="GERMINATION-SPECIFIC N-ACETYLMURAMOYL-L-ALANINE AMIDASE"/>
    <property type="match status" value="1"/>
</dbReference>
<dbReference type="InterPro" id="IPR007253">
    <property type="entry name" value="Cell_wall-bd_2"/>
</dbReference>
<evidence type="ECO:0000256" key="2">
    <source>
        <dbReference type="SAM" id="SignalP"/>
    </source>
</evidence>
<dbReference type="Pfam" id="PF04122">
    <property type="entry name" value="CW_binding_2"/>
    <property type="match status" value="3"/>
</dbReference>
<reference evidence="3 4" key="1">
    <citation type="submission" date="2021-06" db="EMBL/GenBank/DDBJ databases">
        <authorList>
            <person name="Sun Q."/>
            <person name="Li D."/>
        </authorList>
    </citation>
    <scope>NUCLEOTIDE SEQUENCE [LARGE SCALE GENOMIC DNA]</scope>
    <source>
        <strain evidence="3 4">MSJ-11</strain>
    </source>
</reference>
<protein>
    <submittedName>
        <fullName evidence="3">Cell wall-binding repeat-containing protein</fullName>
    </submittedName>
</protein>
<feature type="chain" id="PRO_5046937588" evidence="2">
    <location>
        <begin position="31"/>
        <end position="844"/>
    </location>
</feature>
<dbReference type="Proteomes" id="UP000726170">
    <property type="component" value="Unassembled WGS sequence"/>
</dbReference>
<gene>
    <name evidence="3" type="ORF">KQI86_15770</name>
</gene>
<keyword evidence="4" id="KW-1185">Reference proteome</keyword>